<evidence type="ECO:0000313" key="1">
    <source>
        <dbReference type="EMBL" id="BBE50691.1"/>
    </source>
</evidence>
<proteinExistence type="predicted"/>
<gene>
    <name evidence="1" type="ORF">OYT1_ch1131</name>
</gene>
<protein>
    <submittedName>
        <fullName evidence="1">Transposase and inactivated derivatives</fullName>
    </submittedName>
</protein>
<accession>A0A2Z6GAU2</accession>
<dbReference type="Gene3D" id="3.30.70.1290">
    <property type="entry name" value="Transposase IS200-like"/>
    <property type="match status" value="1"/>
</dbReference>
<dbReference type="KEGG" id="fam:OYT1_ch1131"/>
<dbReference type="GO" id="GO:0004803">
    <property type="term" value="F:transposase activity"/>
    <property type="evidence" value="ECO:0007669"/>
    <property type="project" value="InterPro"/>
</dbReference>
<organism evidence="1 2">
    <name type="scientific">Ferriphaselus amnicola</name>
    <dbReference type="NCBI Taxonomy" id="1188319"/>
    <lineage>
        <taxon>Bacteria</taxon>
        <taxon>Pseudomonadati</taxon>
        <taxon>Pseudomonadota</taxon>
        <taxon>Betaproteobacteria</taxon>
        <taxon>Nitrosomonadales</taxon>
        <taxon>Gallionellaceae</taxon>
        <taxon>Ferriphaselus</taxon>
    </lineage>
</organism>
<dbReference type="GO" id="GO:0003677">
    <property type="term" value="F:DNA binding"/>
    <property type="evidence" value="ECO:0007669"/>
    <property type="project" value="InterPro"/>
</dbReference>
<dbReference type="EMBL" id="AP018738">
    <property type="protein sequence ID" value="BBE50691.1"/>
    <property type="molecule type" value="Genomic_DNA"/>
</dbReference>
<dbReference type="Proteomes" id="UP000033070">
    <property type="component" value="Chromosome"/>
</dbReference>
<dbReference type="InterPro" id="IPR036515">
    <property type="entry name" value="Transposase_17_sf"/>
</dbReference>
<dbReference type="GO" id="GO:0006313">
    <property type="term" value="P:DNA transposition"/>
    <property type="evidence" value="ECO:0007669"/>
    <property type="project" value="InterPro"/>
</dbReference>
<reference evidence="1 2" key="1">
    <citation type="submission" date="2018-06" db="EMBL/GenBank/DDBJ databases">
        <title>OYT1 Genome Sequencing.</title>
        <authorList>
            <person name="Kato S."/>
            <person name="Itoh T."/>
            <person name="Ohkuma M."/>
        </authorList>
    </citation>
    <scope>NUCLEOTIDE SEQUENCE [LARGE SCALE GENOMIC DNA]</scope>
    <source>
        <strain evidence="1 2">OYT1</strain>
    </source>
</reference>
<dbReference type="AlphaFoldDB" id="A0A2Z6GAU2"/>
<evidence type="ECO:0000313" key="2">
    <source>
        <dbReference type="Proteomes" id="UP000033070"/>
    </source>
</evidence>
<name>A0A2Z6GAU2_9PROT</name>
<sequence length="74" mass="8972">MIKSGFSRRLEKVDRINPSRRRKGERGIWQRCYWEHQIRDEHDLTRHIDYIHYNLADWGMNWVAAEPLHCGAPV</sequence>
<dbReference type="SUPFAM" id="SSF143422">
    <property type="entry name" value="Transposase IS200-like"/>
    <property type="match status" value="1"/>
</dbReference>
<keyword evidence="2" id="KW-1185">Reference proteome</keyword>